<reference evidence="4 5" key="1">
    <citation type="submission" date="2024-06" db="EMBL/GenBank/DDBJ databases">
        <title>A chromosome-level genome assembly of beet webworm, Loxostege sticticalis.</title>
        <authorList>
            <person name="Zhang Y."/>
        </authorList>
    </citation>
    <scope>NUCLEOTIDE SEQUENCE [LARGE SCALE GENOMIC DNA]</scope>
    <source>
        <strain evidence="4">AQ026</strain>
        <tissue evidence="4">Whole body</tissue>
    </source>
</reference>
<gene>
    <name evidence="4" type="ORF">ABMA27_014333</name>
</gene>
<organism evidence="4 5">
    <name type="scientific">Loxostege sticticalis</name>
    <name type="common">Beet webworm moth</name>
    <dbReference type="NCBI Taxonomy" id="481309"/>
    <lineage>
        <taxon>Eukaryota</taxon>
        <taxon>Metazoa</taxon>
        <taxon>Ecdysozoa</taxon>
        <taxon>Arthropoda</taxon>
        <taxon>Hexapoda</taxon>
        <taxon>Insecta</taxon>
        <taxon>Pterygota</taxon>
        <taxon>Neoptera</taxon>
        <taxon>Endopterygota</taxon>
        <taxon>Lepidoptera</taxon>
        <taxon>Glossata</taxon>
        <taxon>Ditrysia</taxon>
        <taxon>Pyraloidea</taxon>
        <taxon>Crambidae</taxon>
        <taxon>Pyraustinae</taxon>
        <taxon>Loxostege</taxon>
    </lineage>
</organism>
<dbReference type="SUPFAM" id="SSF56672">
    <property type="entry name" value="DNA/RNA polymerases"/>
    <property type="match status" value="1"/>
</dbReference>
<keyword evidence="5" id="KW-1185">Reference proteome</keyword>
<dbReference type="Gene3D" id="3.60.10.10">
    <property type="entry name" value="Endonuclease/exonuclease/phosphatase"/>
    <property type="match status" value="1"/>
</dbReference>
<evidence type="ECO:0000313" key="5">
    <source>
        <dbReference type="Proteomes" id="UP001549920"/>
    </source>
</evidence>
<dbReference type="Pfam" id="PF00078">
    <property type="entry name" value="RVT_1"/>
    <property type="match status" value="1"/>
</dbReference>
<feature type="domain" description="Reverse transcriptase" evidence="2">
    <location>
        <begin position="436"/>
        <end position="534"/>
    </location>
</feature>
<feature type="region of interest" description="Disordered" evidence="1">
    <location>
        <begin position="642"/>
        <end position="674"/>
    </location>
</feature>
<dbReference type="InterPro" id="IPR005135">
    <property type="entry name" value="Endo/exonuclease/phosphatase"/>
</dbReference>
<protein>
    <recommendedName>
        <fullName evidence="6">Reverse transcriptase</fullName>
    </recommendedName>
</protein>
<feature type="region of interest" description="Disordered" evidence="1">
    <location>
        <begin position="534"/>
        <end position="606"/>
    </location>
</feature>
<evidence type="ECO:0008006" key="6">
    <source>
        <dbReference type="Google" id="ProtNLM"/>
    </source>
</evidence>
<dbReference type="InterPro" id="IPR000477">
    <property type="entry name" value="RT_dom"/>
</dbReference>
<feature type="domain" description="Endonuclease/exonuclease/phosphatase" evidence="3">
    <location>
        <begin position="88"/>
        <end position="205"/>
    </location>
</feature>
<name>A0ABR3I8L0_LOXSC</name>
<comment type="caution">
    <text evidence="4">The sequence shown here is derived from an EMBL/GenBank/DDBJ whole genome shotgun (WGS) entry which is preliminary data.</text>
</comment>
<dbReference type="SUPFAM" id="SSF56219">
    <property type="entry name" value="DNase I-like"/>
    <property type="match status" value="1"/>
</dbReference>
<dbReference type="InterPro" id="IPR043502">
    <property type="entry name" value="DNA/RNA_pol_sf"/>
</dbReference>
<dbReference type="Pfam" id="PF14529">
    <property type="entry name" value="Exo_endo_phos_2"/>
    <property type="match status" value="1"/>
</dbReference>
<sequence>MQAVRHRTILQGNLNHSRAAQDLMAQTMASWTASLAVVAEPYSIPPNWLGDLDSLVAIVPRPSTDSPPLSLIERGHGYVATMWGDIAVMGVYFSPNRQLADFEAYLAYLAPAVARMPPGQVAVLGDLNARSTAWGDRVTKPKGRVLELWATTVGLSLLNRGNTYTCVRRRGGSIVDVSFATPALAARVRKWEVDLAVTLSDHRHIRIEIADHSSAVCDASMPRSHRPPPKKAVYWWSTDLEDLRVACLGALRSFRRYRRRAQRHEEEEDRLYAAYCEAKKVLRTLRVAIAEAKAKAREELLATLTEDPWGRPYKTVRGKLRPWAPPITETLEPALLENVVATLFPAQEDHTPPAMRPHAMASIDPPDPVSEGELGAAMLRLKAKNVAPGPDGIPGKVWVLAEEALGERLRALFTACLEQGRFPAAWKRGRLVLLKKEGRPADSPSAYRPIVLLDEVGKLLERIISVRLVQHLERVGPNLSPTQFGFRAERSTVDAILRVRELADAAVDSGGVLLAVSLDIANAFNTLPWAPKVPGAKARATRSGGGATADRGRRSRSLEGAPGRQHSWPSHHRGNCPDTLRVGAAAARSPDVQGDPTDGGVSPLPPLRQGHCATHPRLMLRMGGGAQCPGLSGWWRPLAGNDRGEDGLEQGSVAGGAHLLRGRNLAEGSGGEGA</sequence>
<dbReference type="CDD" id="cd01650">
    <property type="entry name" value="RT_nLTR_like"/>
    <property type="match status" value="1"/>
</dbReference>
<proteinExistence type="predicted"/>
<evidence type="ECO:0000259" key="2">
    <source>
        <dbReference type="Pfam" id="PF00078"/>
    </source>
</evidence>
<evidence type="ECO:0000313" key="4">
    <source>
        <dbReference type="EMBL" id="KAL0892604.1"/>
    </source>
</evidence>
<dbReference type="Proteomes" id="UP001549920">
    <property type="component" value="Unassembled WGS sequence"/>
</dbReference>
<dbReference type="PANTHER" id="PTHR19446">
    <property type="entry name" value="REVERSE TRANSCRIPTASES"/>
    <property type="match status" value="1"/>
</dbReference>
<dbReference type="InterPro" id="IPR036691">
    <property type="entry name" value="Endo/exonu/phosph_ase_sf"/>
</dbReference>
<dbReference type="CDD" id="cd09077">
    <property type="entry name" value="R1-I-EN"/>
    <property type="match status" value="1"/>
</dbReference>
<accession>A0ABR3I8L0</accession>
<evidence type="ECO:0000256" key="1">
    <source>
        <dbReference type="SAM" id="MobiDB-lite"/>
    </source>
</evidence>
<evidence type="ECO:0000259" key="3">
    <source>
        <dbReference type="Pfam" id="PF14529"/>
    </source>
</evidence>
<dbReference type="EMBL" id="JBEUOH010000006">
    <property type="protein sequence ID" value="KAL0892604.1"/>
    <property type="molecule type" value="Genomic_DNA"/>
</dbReference>